<accession>A0A812CKB1</accession>
<dbReference type="GO" id="GO:0016579">
    <property type="term" value="P:protein deubiquitination"/>
    <property type="evidence" value="ECO:0007669"/>
    <property type="project" value="TreeGrafter"/>
</dbReference>
<keyword evidence="3" id="KW-0378">Hydrolase</keyword>
<dbReference type="PANTHER" id="PTHR12419:SF7">
    <property type="entry name" value="OTU DOMAIN-CONTAINING PROTEIN 3"/>
    <property type="match status" value="1"/>
</dbReference>
<dbReference type="Proteomes" id="UP000597762">
    <property type="component" value="Unassembled WGS sequence"/>
</dbReference>
<dbReference type="InterPro" id="IPR003323">
    <property type="entry name" value="OTU_dom"/>
</dbReference>
<dbReference type="PROSITE" id="PS50802">
    <property type="entry name" value="OTU"/>
    <property type="match status" value="1"/>
</dbReference>
<organism evidence="3 4">
    <name type="scientific">Acanthosepion pharaonis</name>
    <name type="common">Pharaoh cuttlefish</name>
    <name type="synonym">Sepia pharaonis</name>
    <dbReference type="NCBI Taxonomy" id="158019"/>
    <lineage>
        <taxon>Eukaryota</taxon>
        <taxon>Metazoa</taxon>
        <taxon>Spiralia</taxon>
        <taxon>Lophotrochozoa</taxon>
        <taxon>Mollusca</taxon>
        <taxon>Cephalopoda</taxon>
        <taxon>Coleoidea</taxon>
        <taxon>Decapodiformes</taxon>
        <taxon>Sepiida</taxon>
        <taxon>Sepiina</taxon>
        <taxon>Sepiidae</taxon>
        <taxon>Acanthosepion</taxon>
    </lineage>
</organism>
<evidence type="ECO:0000259" key="2">
    <source>
        <dbReference type="PROSITE" id="PS50802"/>
    </source>
</evidence>
<dbReference type="OrthoDB" id="6095088at2759"/>
<dbReference type="Pfam" id="PF02338">
    <property type="entry name" value="OTU"/>
    <property type="match status" value="1"/>
</dbReference>
<protein>
    <submittedName>
        <fullName evidence="3">OTUD3</fullName>
        <ecNumber evidence="3">3.4.19.12</ecNumber>
    </submittedName>
</protein>
<feature type="domain" description="OTU" evidence="2">
    <location>
        <begin position="105"/>
        <end position="236"/>
    </location>
</feature>
<feature type="compositionally biased region" description="Polar residues" evidence="1">
    <location>
        <begin position="1"/>
        <end position="19"/>
    </location>
</feature>
<dbReference type="AlphaFoldDB" id="A0A812CKB1"/>
<dbReference type="Gene3D" id="3.90.70.80">
    <property type="match status" value="1"/>
</dbReference>
<dbReference type="InterPro" id="IPR050704">
    <property type="entry name" value="Peptidase_C85-like"/>
</dbReference>
<comment type="caution">
    <text evidence="3">The sequence shown here is derived from an EMBL/GenBank/DDBJ whole genome shotgun (WGS) entry which is preliminary data.</text>
</comment>
<evidence type="ECO:0000313" key="4">
    <source>
        <dbReference type="Proteomes" id="UP000597762"/>
    </source>
</evidence>
<dbReference type="InterPro" id="IPR038765">
    <property type="entry name" value="Papain-like_cys_pep_sf"/>
</dbReference>
<feature type="region of interest" description="Disordered" evidence="1">
    <location>
        <begin position="1"/>
        <end position="39"/>
    </location>
</feature>
<evidence type="ECO:0000256" key="1">
    <source>
        <dbReference type="SAM" id="MobiDB-lite"/>
    </source>
</evidence>
<name>A0A812CKB1_ACAPH</name>
<dbReference type="EC" id="3.4.19.12" evidence="3"/>
<dbReference type="PANTHER" id="PTHR12419">
    <property type="entry name" value="OTU DOMAIN CONTAINING PROTEIN"/>
    <property type="match status" value="1"/>
</dbReference>
<dbReference type="SUPFAM" id="SSF54001">
    <property type="entry name" value="Cysteine proteinases"/>
    <property type="match status" value="1"/>
</dbReference>
<sequence>MRICNRFSNSRRNQPTASCSMHRKPVKTNAGQRKSLSDSELPEDVEFYDELFRRDFALGQGSRNMAEEPDMSSLSLRAAEQSMEFPLIELLEIYRRQHGLECQSLKIRPQERDGNCFFRCLSDHFTGRPDNHLVFRKLVVEYLKSLYIDRHPVPLPEISVEEHVEYMLQPNTWATECEIYAAAHMFNLRIDILTGGRGSPYMWATTVPIDADPSSVLKCLRLLHRDRVHFDLIQEEW</sequence>
<proteinExistence type="predicted"/>
<reference evidence="3" key="1">
    <citation type="submission" date="2021-01" db="EMBL/GenBank/DDBJ databases">
        <authorList>
            <person name="Li R."/>
            <person name="Bekaert M."/>
        </authorList>
    </citation>
    <scope>NUCLEOTIDE SEQUENCE</scope>
    <source>
        <strain evidence="3">Farmed</strain>
    </source>
</reference>
<dbReference type="GO" id="GO:0004843">
    <property type="term" value="F:cysteine-type deubiquitinase activity"/>
    <property type="evidence" value="ECO:0007669"/>
    <property type="project" value="UniProtKB-EC"/>
</dbReference>
<keyword evidence="4" id="KW-1185">Reference proteome</keyword>
<evidence type="ECO:0000313" key="3">
    <source>
        <dbReference type="EMBL" id="CAE1272106.1"/>
    </source>
</evidence>
<gene>
    <name evidence="3" type="ORF">SPHA_37535</name>
</gene>
<dbReference type="CDD" id="cd22755">
    <property type="entry name" value="OTU_CeDUB-like"/>
    <property type="match status" value="1"/>
</dbReference>
<dbReference type="EMBL" id="CAHIKZ030001671">
    <property type="protein sequence ID" value="CAE1272106.1"/>
    <property type="molecule type" value="Genomic_DNA"/>
</dbReference>